<feature type="chain" id="PRO_5015667027" description="SGNH hydrolase-type esterase domain-containing protein" evidence="1">
    <location>
        <begin position="26"/>
        <end position="528"/>
    </location>
</feature>
<protein>
    <recommendedName>
        <fullName evidence="4">SGNH hydrolase-type esterase domain-containing protein</fullName>
    </recommendedName>
</protein>
<sequence length="528" mass="59869">MKKITTFLIFSSFILSIFSFSNVQAIEDDRSIVSVMGDSLSTYNGYTRGMKYYSFYSPEHMSVSQTWWMKYINDHSMRLGVCEALGGSKVGWYQGDPSGYDATKCMASQERIDALNDNGTPDVILFFGGTNDIGGTPLGNFTPGQNIGDVGTFYNAYQTAIYRMKTSYPNAKIISITPYYRKEIWGPQWQVDAYVDAIKTVCQYYGVECYDLRNANIDKTRDMCSADYLHVNISGNEKITYYMENGYAKLDATDIDFTNSNGLINASYNAGGNSQTLYEFMIYDCTKSKWIWSSGYQSSNQISYSVPNSGWYWIYALAKNPNGDQINHVSAFYVQPQTLNSIGYSFNSTYIQLNAQGTGINSQNKFKWQVYNISEQRWSTLSSTSSSVQWQPNKGSYLINCELLNSNSEKISSKLIGFNVEHSYPAYIDGKYEGSNPYGRGVLLGVSSNVNPNQGYYYEILLLDCQKYLNGNPKPWVYGTGLKKVSSGRHLWTTYAPNENGYYWTYYRLYNESGQLIDDHCYGAFLTK</sequence>
<reference evidence="3" key="1">
    <citation type="submission" date="2018-03" db="EMBL/GenBank/DDBJ databases">
        <title>Lachnoclostridium SNUG30370 gen.nov., sp.nov., isolated from human faeces.</title>
        <authorList>
            <person name="Seo B."/>
            <person name="Jeon K."/>
            <person name="Ko G."/>
        </authorList>
    </citation>
    <scope>NUCLEOTIDE SEQUENCE [LARGE SCALE GENOMIC DNA]</scope>
    <source>
        <strain evidence="3">SNUG30370</strain>
    </source>
</reference>
<evidence type="ECO:0008006" key="4">
    <source>
        <dbReference type="Google" id="ProtNLM"/>
    </source>
</evidence>
<dbReference type="RefSeq" id="WP_106988285.1">
    <property type="nucleotide sequence ID" value="NZ_JAJCFI010000007.1"/>
</dbReference>
<proteinExistence type="predicted"/>
<dbReference type="EMBL" id="PYLP01000011">
    <property type="protein sequence ID" value="PST39799.1"/>
    <property type="molecule type" value="Genomic_DNA"/>
</dbReference>
<dbReference type="CDD" id="cd00229">
    <property type="entry name" value="SGNH_hydrolase"/>
    <property type="match status" value="1"/>
</dbReference>
<dbReference type="GeneID" id="77471230"/>
<evidence type="ECO:0000256" key="1">
    <source>
        <dbReference type="SAM" id="SignalP"/>
    </source>
</evidence>
<evidence type="ECO:0000313" key="3">
    <source>
        <dbReference type="Proteomes" id="UP000241201"/>
    </source>
</evidence>
<dbReference type="InterPro" id="IPR036514">
    <property type="entry name" value="SGNH_hydro_sf"/>
</dbReference>
<dbReference type="Pfam" id="PF16255">
    <property type="entry name" value="Lipase_GDSL_lke"/>
    <property type="match status" value="1"/>
</dbReference>
<name>A0A2T3FWZ7_9FIRM</name>
<keyword evidence="1" id="KW-0732">Signal</keyword>
<gene>
    <name evidence="2" type="ORF">C7U55_09020</name>
</gene>
<accession>A0A2T3FWZ7</accession>
<organism evidence="2 3">
    <name type="scientific">Faecalibacillus faecis</name>
    <dbReference type="NCBI Taxonomy" id="1982628"/>
    <lineage>
        <taxon>Bacteria</taxon>
        <taxon>Bacillati</taxon>
        <taxon>Bacillota</taxon>
        <taxon>Erysipelotrichia</taxon>
        <taxon>Erysipelotrichales</taxon>
        <taxon>Coprobacillaceae</taxon>
        <taxon>Faecalibacillus</taxon>
    </lineage>
</organism>
<dbReference type="Proteomes" id="UP000241201">
    <property type="component" value="Unassembled WGS sequence"/>
</dbReference>
<dbReference type="InterPro" id="IPR032588">
    <property type="entry name" value="Lipase_GDSL_lke"/>
</dbReference>
<dbReference type="AlphaFoldDB" id="A0A2T3FWZ7"/>
<comment type="caution">
    <text evidence="2">The sequence shown here is derived from an EMBL/GenBank/DDBJ whole genome shotgun (WGS) entry which is preliminary data.</text>
</comment>
<keyword evidence="3" id="KW-1185">Reference proteome</keyword>
<dbReference type="Gene3D" id="3.40.50.1110">
    <property type="entry name" value="SGNH hydrolase"/>
    <property type="match status" value="1"/>
</dbReference>
<dbReference type="SUPFAM" id="SSF52266">
    <property type="entry name" value="SGNH hydrolase"/>
    <property type="match status" value="1"/>
</dbReference>
<evidence type="ECO:0000313" key="2">
    <source>
        <dbReference type="EMBL" id="PST39799.1"/>
    </source>
</evidence>
<feature type="signal peptide" evidence="1">
    <location>
        <begin position="1"/>
        <end position="25"/>
    </location>
</feature>